<evidence type="ECO:0000256" key="1">
    <source>
        <dbReference type="ARBA" id="ARBA00022679"/>
    </source>
</evidence>
<dbReference type="InterPro" id="IPR036117">
    <property type="entry name" value="DhaL_dom_sf"/>
</dbReference>
<dbReference type="PROSITE" id="PS51481">
    <property type="entry name" value="DHAK"/>
    <property type="match status" value="1"/>
</dbReference>
<keyword evidence="1 7" id="KW-0808">Transferase</keyword>
<evidence type="ECO:0000313" key="8">
    <source>
        <dbReference type="Proteomes" id="UP001242480"/>
    </source>
</evidence>
<dbReference type="InterPro" id="IPR050861">
    <property type="entry name" value="Dihydroxyacetone_Kinase"/>
</dbReference>
<evidence type="ECO:0000259" key="6">
    <source>
        <dbReference type="PROSITE" id="PS51481"/>
    </source>
</evidence>
<dbReference type="InterPro" id="IPR004007">
    <property type="entry name" value="DhaL_dom"/>
</dbReference>
<dbReference type="Pfam" id="PF02733">
    <property type="entry name" value="Dak1"/>
    <property type="match status" value="1"/>
</dbReference>
<dbReference type="RefSeq" id="WP_307279603.1">
    <property type="nucleotide sequence ID" value="NZ_JAUSVX010000012.1"/>
</dbReference>
<dbReference type="SUPFAM" id="SSF101473">
    <property type="entry name" value="DhaL-like"/>
    <property type="match status" value="1"/>
</dbReference>
<dbReference type="Gene3D" id="1.25.40.340">
    <property type="match status" value="1"/>
</dbReference>
<proteinExistence type="predicted"/>
<evidence type="ECO:0000256" key="2">
    <source>
        <dbReference type="ARBA" id="ARBA00022741"/>
    </source>
</evidence>
<dbReference type="PANTHER" id="PTHR28629:SF4">
    <property type="entry name" value="TRIOKINASE_FMN CYCLASE"/>
    <property type="match status" value="1"/>
</dbReference>
<protein>
    <submittedName>
        <fullName evidence="7">Dihydroxyacetone kinase</fullName>
        <ecNumber evidence="7">2.7.1.29</ecNumber>
    </submittedName>
</protein>
<evidence type="ECO:0000259" key="5">
    <source>
        <dbReference type="PROSITE" id="PS51480"/>
    </source>
</evidence>
<dbReference type="SMART" id="SM01120">
    <property type="entry name" value="Dak2"/>
    <property type="match status" value="1"/>
</dbReference>
<comment type="caution">
    <text evidence="7">The sequence shown here is derived from an EMBL/GenBank/DDBJ whole genome shotgun (WGS) entry which is preliminary data.</text>
</comment>
<feature type="domain" description="DhaL" evidence="5">
    <location>
        <begin position="364"/>
        <end position="563"/>
    </location>
</feature>
<dbReference type="Pfam" id="PF02734">
    <property type="entry name" value="Dak2"/>
    <property type="match status" value="1"/>
</dbReference>
<evidence type="ECO:0000256" key="4">
    <source>
        <dbReference type="ARBA" id="ARBA00022840"/>
    </source>
</evidence>
<dbReference type="SUPFAM" id="SSF82549">
    <property type="entry name" value="DAK1/DegV-like"/>
    <property type="match status" value="1"/>
</dbReference>
<dbReference type="PROSITE" id="PS51480">
    <property type="entry name" value="DHAL"/>
    <property type="match status" value="1"/>
</dbReference>
<organism evidence="7 8">
    <name type="scientific">Labrys wisconsinensis</name>
    <dbReference type="NCBI Taxonomy" id="425677"/>
    <lineage>
        <taxon>Bacteria</taxon>
        <taxon>Pseudomonadati</taxon>
        <taxon>Pseudomonadota</taxon>
        <taxon>Alphaproteobacteria</taxon>
        <taxon>Hyphomicrobiales</taxon>
        <taxon>Xanthobacteraceae</taxon>
        <taxon>Labrys</taxon>
    </lineage>
</organism>
<evidence type="ECO:0000256" key="3">
    <source>
        <dbReference type="ARBA" id="ARBA00022777"/>
    </source>
</evidence>
<dbReference type="Proteomes" id="UP001242480">
    <property type="component" value="Unassembled WGS sequence"/>
</dbReference>
<sequence>MKKLINHPLEVVRDMLEGAVALAPGQALLADEAVVVQAGLPGPPQRAVAVISGGGSGHEPAHAGYVGDGMLTAAVAGDVFTSPSSDAVLAAIRATAGPAGAVLVVKNYTGDRLNFGLAAEMARAEGIPVEIVVVADDVALRDTVEESRRRGIAGTVLVHKVAGAAAASGAGLADVAGLARAAAGDIGSMGVALGSCTLPAVGRPSFSLEADEIELGLGIHGEPGVERTGMAGSAALVERLLTAIVADRSVSPGARVALLVNGLGATPPMELAIVARDALRGLEQRSIAVERAWCGTFLSALDMPGFSLSLMRLDDRRLQLLDARTDAPAWPGGGKLNPAPIVAVAPERDTSPRSADDGPSAPASPIRTAVMAAAQALIGAEAALTELDAKAGDGDLGASLARGAAAAMALPATAWTSPSTALVSLGHALRRAIAGSSGPFYATALLRAARQLSDVPDPAPGDWAAAFTSAVAAISDLGGAKPGDRTMIDALDPAAAAFRSAIAAGQAPGDAWRLAVAAAGAGRDATAGMQPRLGRASYLGARAVGIPDAGAAAVACWMEALGPHIR</sequence>
<dbReference type="GO" id="GO:0004371">
    <property type="term" value="F:glycerone kinase activity"/>
    <property type="evidence" value="ECO:0007669"/>
    <property type="project" value="UniProtKB-EC"/>
</dbReference>
<dbReference type="NCBIfam" id="NF011049">
    <property type="entry name" value="PRK14479.1"/>
    <property type="match status" value="1"/>
</dbReference>
<keyword evidence="4" id="KW-0067">ATP-binding</keyword>
<reference evidence="7 8" key="1">
    <citation type="submission" date="2023-07" db="EMBL/GenBank/DDBJ databases">
        <title>Genomic Encyclopedia of Type Strains, Phase IV (KMG-IV): sequencing the most valuable type-strain genomes for metagenomic binning, comparative biology and taxonomic classification.</title>
        <authorList>
            <person name="Goeker M."/>
        </authorList>
    </citation>
    <scope>NUCLEOTIDE SEQUENCE [LARGE SCALE GENOMIC DNA]</scope>
    <source>
        <strain evidence="7 8">DSM 19619</strain>
    </source>
</reference>
<name>A0ABU0JE87_9HYPH</name>
<gene>
    <name evidence="7" type="ORF">QO011_005614</name>
</gene>
<evidence type="ECO:0000313" key="7">
    <source>
        <dbReference type="EMBL" id="MDQ0472585.1"/>
    </source>
</evidence>
<keyword evidence="2" id="KW-0547">Nucleotide-binding</keyword>
<feature type="domain" description="DhaK" evidence="6">
    <location>
        <begin position="7"/>
        <end position="330"/>
    </location>
</feature>
<dbReference type="InterPro" id="IPR004006">
    <property type="entry name" value="DhaK_dom"/>
</dbReference>
<keyword evidence="3 7" id="KW-0418">Kinase</keyword>
<dbReference type="EC" id="2.7.1.29" evidence="7"/>
<keyword evidence="8" id="KW-1185">Reference proteome</keyword>
<dbReference type="PANTHER" id="PTHR28629">
    <property type="entry name" value="TRIOKINASE/FMN CYCLASE"/>
    <property type="match status" value="1"/>
</dbReference>
<accession>A0ABU0JE87</accession>
<dbReference type="Gene3D" id="3.40.50.10440">
    <property type="entry name" value="Dihydroxyacetone kinase, domain 1"/>
    <property type="match status" value="1"/>
</dbReference>
<dbReference type="Gene3D" id="3.30.1180.20">
    <property type="entry name" value="Dihydroxyacetone kinase, domain 2"/>
    <property type="match status" value="1"/>
</dbReference>
<dbReference type="EMBL" id="JAUSVX010000012">
    <property type="protein sequence ID" value="MDQ0472585.1"/>
    <property type="molecule type" value="Genomic_DNA"/>
</dbReference>